<sequence length="60" mass="7129">MMLRSLRYAYLFPFSAIITYIALPLIKRMTDSNISHFFPRPIFLFEGVISFTLFCPFLLF</sequence>
<reference evidence="2" key="1">
    <citation type="submission" date="2015-12" db="EMBL/GenBank/DDBJ databases">
        <title>Gene expression during late stages of embryo sac development: a critical building block for successful pollen-pistil interactions.</title>
        <authorList>
            <person name="Liu Y."/>
            <person name="Joly V."/>
            <person name="Sabar M."/>
            <person name="Matton D.P."/>
        </authorList>
    </citation>
    <scope>NUCLEOTIDE SEQUENCE</scope>
</reference>
<evidence type="ECO:0000313" key="2">
    <source>
        <dbReference type="EMBL" id="JAP18140.1"/>
    </source>
</evidence>
<evidence type="ECO:0000256" key="1">
    <source>
        <dbReference type="SAM" id="Phobius"/>
    </source>
</evidence>
<accession>A0A0V0HCI1</accession>
<keyword evidence="1" id="KW-0472">Membrane</keyword>
<dbReference type="EMBL" id="GEDG01021643">
    <property type="protein sequence ID" value="JAP18140.1"/>
    <property type="molecule type" value="Transcribed_RNA"/>
</dbReference>
<name>A0A0V0HCI1_SOLCH</name>
<feature type="transmembrane region" description="Helical" evidence="1">
    <location>
        <begin position="6"/>
        <end position="26"/>
    </location>
</feature>
<dbReference type="AlphaFoldDB" id="A0A0V0HCI1"/>
<feature type="transmembrane region" description="Helical" evidence="1">
    <location>
        <begin position="38"/>
        <end position="59"/>
    </location>
</feature>
<organism evidence="2">
    <name type="scientific">Solanum chacoense</name>
    <name type="common">Chaco potato</name>
    <dbReference type="NCBI Taxonomy" id="4108"/>
    <lineage>
        <taxon>Eukaryota</taxon>
        <taxon>Viridiplantae</taxon>
        <taxon>Streptophyta</taxon>
        <taxon>Embryophyta</taxon>
        <taxon>Tracheophyta</taxon>
        <taxon>Spermatophyta</taxon>
        <taxon>Magnoliopsida</taxon>
        <taxon>eudicotyledons</taxon>
        <taxon>Gunneridae</taxon>
        <taxon>Pentapetalae</taxon>
        <taxon>asterids</taxon>
        <taxon>lamiids</taxon>
        <taxon>Solanales</taxon>
        <taxon>Solanaceae</taxon>
        <taxon>Solanoideae</taxon>
        <taxon>Solaneae</taxon>
        <taxon>Solanum</taxon>
    </lineage>
</organism>
<proteinExistence type="predicted"/>
<keyword evidence="1" id="KW-0812">Transmembrane</keyword>
<keyword evidence="1" id="KW-1133">Transmembrane helix</keyword>
<protein>
    <submittedName>
        <fullName evidence="2">Putative ovule protein</fullName>
    </submittedName>
</protein>